<dbReference type="AlphaFoldDB" id="A0A9W4TDC1"/>
<reference evidence="2" key="1">
    <citation type="submission" date="2022-08" db="EMBL/GenBank/DDBJ databases">
        <authorList>
            <person name="Kallberg Y."/>
            <person name="Tangrot J."/>
            <person name="Rosling A."/>
        </authorList>
    </citation>
    <scope>NUCLEOTIDE SEQUENCE</scope>
    <source>
        <strain evidence="2">Wild A</strain>
    </source>
</reference>
<feature type="compositionally biased region" description="Basic and acidic residues" evidence="1">
    <location>
        <begin position="31"/>
        <end position="40"/>
    </location>
</feature>
<sequence>VDPTKGTIQEAENKNSTTSDNTFENVAAKNGSKDNSKEEPMVFTNTRENSQIESIAEGFINFNESAEEKDNTVSTVIIETTLQKRGSDNLLRDSGYGEKSTSMVDNNNKRGGRFFGKRRSIPFFSSNEISSSQEDNSVIQSNIT</sequence>
<feature type="non-terminal residue" evidence="2">
    <location>
        <position position="1"/>
    </location>
</feature>
<evidence type="ECO:0000313" key="2">
    <source>
        <dbReference type="EMBL" id="CAI2201018.1"/>
    </source>
</evidence>
<dbReference type="EMBL" id="CAMKVN010026217">
    <property type="protein sequence ID" value="CAI2201018.1"/>
    <property type="molecule type" value="Genomic_DNA"/>
</dbReference>
<feature type="compositionally biased region" description="Polar residues" evidence="1">
    <location>
        <begin position="14"/>
        <end position="24"/>
    </location>
</feature>
<organism evidence="2 3">
    <name type="scientific">Funneliformis geosporum</name>
    <dbReference type="NCBI Taxonomy" id="1117311"/>
    <lineage>
        <taxon>Eukaryota</taxon>
        <taxon>Fungi</taxon>
        <taxon>Fungi incertae sedis</taxon>
        <taxon>Mucoromycota</taxon>
        <taxon>Glomeromycotina</taxon>
        <taxon>Glomeromycetes</taxon>
        <taxon>Glomerales</taxon>
        <taxon>Glomeraceae</taxon>
        <taxon>Funneliformis</taxon>
    </lineage>
</organism>
<gene>
    <name evidence="2" type="ORF">FWILDA_LOCUS19857</name>
</gene>
<feature type="non-terminal residue" evidence="2">
    <location>
        <position position="144"/>
    </location>
</feature>
<feature type="region of interest" description="Disordered" evidence="1">
    <location>
        <begin position="1"/>
        <end position="40"/>
    </location>
</feature>
<keyword evidence="3" id="KW-1185">Reference proteome</keyword>
<proteinExistence type="predicted"/>
<protein>
    <submittedName>
        <fullName evidence="2">16098_t:CDS:1</fullName>
    </submittedName>
</protein>
<dbReference type="Proteomes" id="UP001153678">
    <property type="component" value="Unassembled WGS sequence"/>
</dbReference>
<feature type="region of interest" description="Disordered" evidence="1">
    <location>
        <begin position="89"/>
        <end position="116"/>
    </location>
</feature>
<name>A0A9W4TDC1_9GLOM</name>
<evidence type="ECO:0000313" key="3">
    <source>
        <dbReference type="Proteomes" id="UP001153678"/>
    </source>
</evidence>
<evidence type="ECO:0000256" key="1">
    <source>
        <dbReference type="SAM" id="MobiDB-lite"/>
    </source>
</evidence>
<comment type="caution">
    <text evidence="2">The sequence shown here is derived from an EMBL/GenBank/DDBJ whole genome shotgun (WGS) entry which is preliminary data.</text>
</comment>
<feature type="region of interest" description="Disordered" evidence="1">
    <location>
        <begin position="125"/>
        <end position="144"/>
    </location>
</feature>
<accession>A0A9W4TDC1</accession>
<dbReference type="OrthoDB" id="10564768at2759"/>